<dbReference type="Proteomes" id="UP000681414">
    <property type="component" value="Unassembled WGS sequence"/>
</dbReference>
<feature type="binding site" description="via carbamate group" evidence="4">
    <location>
        <position position="155"/>
    </location>
    <ligand>
        <name>Zn(2+)</name>
        <dbReference type="ChEBI" id="CHEBI:29105"/>
        <label>2</label>
    </ligand>
</feature>
<evidence type="ECO:0000256" key="1">
    <source>
        <dbReference type="ARBA" id="ARBA00022723"/>
    </source>
</evidence>
<evidence type="ECO:0000313" key="6">
    <source>
        <dbReference type="EMBL" id="MBS4195627.1"/>
    </source>
</evidence>
<dbReference type="GO" id="GO:0008270">
    <property type="term" value="F:zinc ion binding"/>
    <property type="evidence" value="ECO:0007669"/>
    <property type="project" value="InterPro"/>
</dbReference>
<dbReference type="EMBL" id="JAGYPG010000002">
    <property type="protein sequence ID" value="MBS4195627.1"/>
    <property type="molecule type" value="Genomic_DNA"/>
</dbReference>
<proteinExistence type="inferred from homology"/>
<comment type="cofactor">
    <cofactor evidence="4">
        <name>a divalent metal cation</name>
        <dbReference type="ChEBI" id="CHEBI:60240"/>
    </cofactor>
    <text evidence="4">Binds 2 divalent metal cations per subunit.</text>
</comment>
<accession>A0A942TFM1</accession>
<dbReference type="SUPFAM" id="SSF51556">
    <property type="entry name" value="Metallo-dependent hydrolases"/>
    <property type="match status" value="1"/>
</dbReference>
<reference evidence="6 7" key="1">
    <citation type="submission" date="2021-05" db="EMBL/GenBank/DDBJ databases">
        <title>Novel Bacillus species.</title>
        <authorList>
            <person name="Liu G."/>
        </authorList>
    </citation>
    <scope>NUCLEOTIDE SEQUENCE [LARGE SCALE GENOMIC DNA]</scope>
    <source>
        <strain evidence="7">FJAT-49780</strain>
    </source>
</reference>
<dbReference type="Pfam" id="PF02126">
    <property type="entry name" value="PTE"/>
    <property type="match status" value="1"/>
</dbReference>
<dbReference type="RefSeq" id="WP_213124830.1">
    <property type="nucleotide sequence ID" value="NZ_JAGYPG010000002.1"/>
</dbReference>
<feature type="modified residue" description="N6-carboxylysine" evidence="3 5">
    <location>
        <position position="155"/>
    </location>
</feature>
<dbReference type="CDD" id="cd00530">
    <property type="entry name" value="PTE"/>
    <property type="match status" value="1"/>
</dbReference>
<evidence type="ECO:0000256" key="3">
    <source>
        <dbReference type="PIRSR" id="PIRSR601559-50"/>
    </source>
</evidence>
<dbReference type="InterPro" id="IPR032466">
    <property type="entry name" value="Metal_Hydrolase"/>
</dbReference>
<keyword evidence="7" id="KW-1185">Reference proteome</keyword>
<evidence type="ECO:0000256" key="2">
    <source>
        <dbReference type="ARBA" id="ARBA00022801"/>
    </source>
</evidence>
<feature type="binding site" evidence="4">
    <location>
        <position position="216"/>
    </location>
    <ligand>
        <name>Zn(2+)</name>
        <dbReference type="ChEBI" id="CHEBI:29105"/>
        <label>2</label>
    </ligand>
</feature>
<dbReference type="PIRSF" id="PIRSF016839">
    <property type="entry name" value="PhP"/>
    <property type="match status" value="1"/>
</dbReference>
<keyword evidence="1 4" id="KW-0479">Metal-binding</keyword>
<feature type="binding site" evidence="4">
    <location>
        <position position="24"/>
    </location>
    <ligand>
        <name>Zn(2+)</name>
        <dbReference type="ChEBI" id="CHEBI:29105"/>
        <label>1</label>
    </ligand>
</feature>
<feature type="binding site" evidence="4">
    <location>
        <position position="273"/>
    </location>
    <ligand>
        <name>Zn(2+)</name>
        <dbReference type="ChEBI" id="CHEBI:29105"/>
        <label>1</label>
    </ligand>
</feature>
<evidence type="ECO:0000313" key="7">
    <source>
        <dbReference type="Proteomes" id="UP000681414"/>
    </source>
</evidence>
<protein>
    <submittedName>
        <fullName evidence="6">Phosphotriesterase</fullName>
    </submittedName>
</protein>
<feature type="binding site" evidence="4">
    <location>
        <position position="22"/>
    </location>
    <ligand>
        <name>Zn(2+)</name>
        <dbReference type="ChEBI" id="CHEBI:29105"/>
        <label>1</label>
    </ligand>
</feature>
<dbReference type="AlphaFoldDB" id="A0A942TFM1"/>
<evidence type="ECO:0000256" key="5">
    <source>
        <dbReference type="PROSITE-ProRule" id="PRU00679"/>
    </source>
</evidence>
<comment type="similarity">
    <text evidence="5">Belongs to the metallo-dependent hydrolases superfamily. Phosphotriesterase family.</text>
</comment>
<dbReference type="Gene3D" id="3.20.20.140">
    <property type="entry name" value="Metal-dependent hydrolases"/>
    <property type="match status" value="1"/>
</dbReference>
<dbReference type="PANTHER" id="PTHR10819:SF3">
    <property type="entry name" value="PHOSPHOTRIESTERASE-RELATED PROTEIN"/>
    <property type="match status" value="1"/>
</dbReference>
<keyword evidence="2" id="KW-0378">Hydrolase</keyword>
<dbReference type="PROSITE" id="PS51347">
    <property type="entry name" value="PHOSPHOTRIESTERASE_2"/>
    <property type="match status" value="1"/>
</dbReference>
<comment type="caution">
    <text evidence="6">The sequence shown here is derived from an EMBL/GenBank/DDBJ whole genome shotgun (WGS) entry which is preliminary data.</text>
</comment>
<gene>
    <name evidence="6" type="ORF">KHA97_11215</name>
</gene>
<sequence>MSFIRTLHGDIKPEQLGFTYSHEHIVCRPPFWVEKGEDDLLLDDKEASLKDVLDFVHHGGQAIVDATAVDYGRDVQAVANIATEAGIHIVGTAGFNKSFLWDAAITPHLHEVIGGNFRTYKDWIEGSSINELTQYVVKEVEEGLEGTKFKGGQVKFGTAYNRITPLEEKTIRAIARAHHETKAPIHSHTEVGTMALEQIEILKSENVDVSYVSFGHMDRNPDSYYHEKIASMGSFLCFDGIAKIKYAPESTRIACILELVKKGYEKQILVSGDTARKTYYKHYGYGLGLEYIIAKWVPRFIDEANKAGFDGEKLVELFFVENPKRCFTFKG</sequence>
<name>A0A942TFM1_9BACI</name>
<dbReference type="InterPro" id="IPR001559">
    <property type="entry name" value="Phosphotriesterase"/>
</dbReference>
<organism evidence="6 7">
    <name type="scientific">Lederbergia citri</name>
    <dbReference type="NCBI Taxonomy" id="2833580"/>
    <lineage>
        <taxon>Bacteria</taxon>
        <taxon>Bacillati</taxon>
        <taxon>Bacillota</taxon>
        <taxon>Bacilli</taxon>
        <taxon>Bacillales</taxon>
        <taxon>Bacillaceae</taxon>
        <taxon>Lederbergia</taxon>
    </lineage>
</organism>
<feature type="binding site" evidence="4">
    <location>
        <position position="188"/>
    </location>
    <ligand>
        <name>Zn(2+)</name>
        <dbReference type="ChEBI" id="CHEBI:29105"/>
        <label>2</label>
    </ligand>
</feature>
<evidence type="ECO:0000256" key="4">
    <source>
        <dbReference type="PIRSR" id="PIRSR601559-51"/>
    </source>
</evidence>
<dbReference type="GO" id="GO:0016787">
    <property type="term" value="F:hydrolase activity"/>
    <property type="evidence" value="ECO:0007669"/>
    <property type="project" value="UniProtKB-KW"/>
</dbReference>
<feature type="binding site" description="via carbamate group" evidence="4">
    <location>
        <position position="155"/>
    </location>
    <ligand>
        <name>Zn(2+)</name>
        <dbReference type="ChEBI" id="CHEBI:29105"/>
        <label>1</label>
    </ligand>
</feature>
<dbReference type="PANTHER" id="PTHR10819">
    <property type="entry name" value="PHOSPHOTRIESTERASE-RELATED"/>
    <property type="match status" value="1"/>
</dbReference>